<evidence type="ECO:0000256" key="2">
    <source>
        <dbReference type="SAM" id="SignalP"/>
    </source>
</evidence>
<feature type="region of interest" description="Disordered" evidence="1">
    <location>
        <begin position="128"/>
        <end position="166"/>
    </location>
</feature>
<dbReference type="PATRIC" id="fig|1379910.4.peg.779"/>
<dbReference type="Proteomes" id="UP000036458">
    <property type="component" value="Chromosome"/>
</dbReference>
<feature type="region of interest" description="Disordered" evidence="1">
    <location>
        <begin position="25"/>
        <end position="48"/>
    </location>
</feature>
<organism evidence="3 4">
    <name type="scientific">Rufibacter radiotolerans</name>
    <dbReference type="NCBI Taxonomy" id="1379910"/>
    <lineage>
        <taxon>Bacteria</taxon>
        <taxon>Pseudomonadati</taxon>
        <taxon>Bacteroidota</taxon>
        <taxon>Cytophagia</taxon>
        <taxon>Cytophagales</taxon>
        <taxon>Hymenobacteraceae</taxon>
        <taxon>Rufibacter</taxon>
    </lineage>
</organism>
<gene>
    <name evidence="3" type="ORF">TH63_03625</name>
</gene>
<feature type="signal peptide" evidence="2">
    <location>
        <begin position="1"/>
        <end position="20"/>
    </location>
</feature>
<feature type="compositionally biased region" description="Basic residues" evidence="1">
    <location>
        <begin position="141"/>
        <end position="154"/>
    </location>
</feature>
<reference evidence="3 4" key="1">
    <citation type="submission" date="2015-01" db="EMBL/GenBank/DDBJ databases">
        <title>Rufibacter sp./DG31D/ whole genome sequencing.</title>
        <authorList>
            <person name="Kim M.K."/>
            <person name="Srinivasan S."/>
            <person name="Lee J.-J."/>
        </authorList>
    </citation>
    <scope>NUCLEOTIDE SEQUENCE [LARGE SCALE GENOMIC DNA]</scope>
    <source>
        <strain evidence="3 4">DG31D</strain>
    </source>
</reference>
<feature type="chain" id="PRO_5005211904" description="LTXXQ motif family protein" evidence="2">
    <location>
        <begin position="21"/>
        <end position="166"/>
    </location>
</feature>
<keyword evidence="4" id="KW-1185">Reference proteome</keyword>
<sequence length="166" mass="18760">MKKLVVMFSLGMLVAGSSFAQVAPKQDKKVRQERAGQEVARREAKTPEERAAKRVEMLTMKYNLTLEQQARLKEVHARHENEMAAMHAQRGTGAEVSQQQKDAMKAKHAQWDAELQNIFTKEQYAQYQADKKAKGGEMKHKAGKPGHKGKKGQHHQGEAQKKEVKS</sequence>
<evidence type="ECO:0008006" key="5">
    <source>
        <dbReference type="Google" id="ProtNLM"/>
    </source>
</evidence>
<feature type="compositionally biased region" description="Basic and acidic residues" evidence="1">
    <location>
        <begin position="155"/>
        <end position="166"/>
    </location>
</feature>
<proteinExistence type="predicted"/>
<evidence type="ECO:0000313" key="3">
    <source>
        <dbReference type="EMBL" id="AKQ44919.1"/>
    </source>
</evidence>
<feature type="region of interest" description="Disordered" evidence="1">
    <location>
        <begin position="85"/>
        <end position="109"/>
    </location>
</feature>
<evidence type="ECO:0000256" key="1">
    <source>
        <dbReference type="SAM" id="MobiDB-lite"/>
    </source>
</evidence>
<feature type="compositionally biased region" description="Basic and acidic residues" evidence="1">
    <location>
        <begin position="129"/>
        <end position="140"/>
    </location>
</feature>
<evidence type="ECO:0000313" key="4">
    <source>
        <dbReference type="Proteomes" id="UP000036458"/>
    </source>
</evidence>
<name>A0A0H4VME3_9BACT</name>
<accession>A0A0H4VME3</accession>
<dbReference type="KEGG" id="ruf:TH63_03625"/>
<dbReference type="OrthoDB" id="853708at2"/>
<keyword evidence="2" id="KW-0732">Signal</keyword>
<dbReference type="AlphaFoldDB" id="A0A0H4VME3"/>
<dbReference type="RefSeq" id="WP_048919736.1">
    <property type="nucleotide sequence ID" value="NZ_CP010777.1"/>
</dbReference>
<dbReference type="EMBL" id="CP010777">
    <property type="protein sequence ID" value="AKQ44919.1"/>
    <property type="molecule type" value="Genomic_DNA"/>
</dbReference>
<protein>
    <recommendedName>
        <fullName evidence="5">LTXXQ motif family protein</fullName>
    </recommendedName>
</protein>